<dbReference type="EC" id="2.7.7.7" evidence="8"/>
<dbReference type="GO" id="GO:0006261">
    <property type="term" value="P:DNA-templated DNA replication"/>
    <property type="evidence" value="ECO:0007669"/>
    <property type="project" value="TreeGrafter"/>
</dbReference>
<feature type="domain" description="DNA-directed DNA polymerase family B multifunctional" evidence="9">
    <location>
        <begin position="662"/>
        <end position="997"/>
    </location>
</feature>
<evidence type="ECO:0000256" key="4">
    <source>
        <dbReference type="ARBA" id="ARBA00022932"/>
    </source>
</evidence>
<dbReference type="PANTHER" id="PTHR10322:SF23">
    <property type="entry name" value="DNA POLYMERASE DELTA CATALYTIC SUBUNIT"/>
    <property type="match status" value="1"/>
</dbReference>
<dbReference type="EMBL" id="AB522601">
    <property type="protein sequence ID" value="BAI48198.1"/>
    <property type="molecule type" value="Genomic_DNA"/>
</dbReference>
<keyword evidence="12" id="KW-1185">Reference proteome</keyword>
<evidence type="ECO:0000256" key="8">
    <source>
        <dbReference type="RuleBase" id="RU000442"/>
    </source>
</evidence>
<reference evidence="11" key="2">
    <citation type="submission" date="2009-05" db="EMBL/GenBank/DDBJ databases">
        <title>New virus genus Dinodnavirus.</title>
        <authorList>
            <person name="Nagasaki K."/>
            <person name="Ogata H."/>
            <person name="Toyoda K."/>
            <person name="Tomaru Y."/>
        </authorList>
    </citation>
    <scope>NUCLEOTIDE SEQUENCE</scope>
    <source>
        <strain evidence="11">HcDNAV01</strain>
    </source>
</reference>
<dbReference type="KEGG" id="vg:37618964"/>
<protein>
    <recommendedName>
        <fullName evidence="8">DNA polymerase</fullName>
        <ecNumber evidence="8">2.7.7.7</ecNumber>
    </recommendedName>
</protein>
<dbReference type="RefSeq" id="YP_009507841.1">
    <property type="nucleotide sequence ID" value="NC_038702.1"/>
</dbReference>
<evidence type="ECO:0000259" key="9">
    <source>
        <dbReference type="Pfam" id="PF00136"/>
    </source>
</evidence>
<dbReference type="PRINTS" id="PR00106">
    <property type="entry name" value="DNAPOLB"/>
</dbReference>
<keyword evidence="4 8" id="KW-0239">DNA-directed DNA polymerase</keyword>
<evidence type="ECO:0000256" key="6">
    <source>
        <dbReference type="ARBA" id="ARBA00023125"/>
    </source>
</evidence>
<evidence type="ECO:0000256" key="5">
    <source>
        <dbReference type="ARBA" id="ARBA00023109"/>
    </source>
</evidence>
<dbReference type="Proteomes" id="UP000232666">
    <property type="component" value="Genome"/>
</dbReference>
<dbReference type="GeneID" id="37618964"/>
<comment type="similarity">
    <text evidence="1 8">Belongs to the DNA polymerase type-B family.</text>
</comment>
<dbReference type="InterPro" id="IPR012337">
    <property type="entry name" value="RNaseH-like_sf"/>
</dbReference>
<evidence type="ECO:0000256" key="7">
    <source>
        <dbReference type="ARBA" id="ARBA00049244"/>
    </source>
</evidence>
<dbReference type="Gene3D" id="3.90.1600.10">
    <property type="entry name" value="Palm domain of DNA polymerase"/>
    <property type="match status" value="1"/>
</dbReference>
<evidence type="ECO:0000313" key="10">
    <source>
        <dbReference type="EMBL" id="BAI48198.1"/>
    </source>
</evidence>
<dbReference type="EMBL" id="AB505427">
    <property type="protein sequence ID" value="BAJ12120.1"/>
    <property type="molecule type" value="Genomic_DNA"/>
</dbReference>
<organism evidence="10 12">
    <name type="scientific">Heterocapsa circularisquama DNA virus 01</name>
    <name type="common">HcDNAV01</name>
    <dbReference type="NCBI Taxonomy" id="650121"/>
    <lineage>
        <taxon>Viruses</taxon>
        <taxon>Viruses incertae sedis</taxon>
        <taxon>Dinodnavirus</taxon>
    </lineage>
</organism>
<keyword evidence="5" id="KW-1194">Viral DNA replication</keyword>
<reference evidence="10" key="1">
    <citation type="journal article" date="2009" name="Virol. J.">
        <title>Remarkable sequence similarity between the dinoflagellate-infecting marine girus and the terrestrial pathogen African swine fever virus.</title>
        <authorList>
            <person name="Ogata H."/>
            <person name="Toyoda K."/>
            <person name="Tomaru Y."/>
            <person name="Nakayama N."/>
            <person name="Shirai Y."/>
            <person name="Claverie J.-M."/>
            <person name="Nagasaki K."/>
        </authorList>
    </citation>
    <scope>NUCLEOTIDE SEQUENCE [LARGE SCALE GENOMIC DNA]</scope>
    <source>
        <strain evidence="10">HcDNAV01</strain>
    </source>
</reference>
<evidence type="ECO:0000256" key="1">
    <source>
        <dbReference type="ARBA" id="ARBA00005755"/>
    </source>
</evidence>
<dbReference type="GO" id="GO:0039693">
    <property type="term" value="P:viral DNA genome replication"/>
    <property type="evidence" value="ECO:0007669"/>
    <property type="project" value="UniProtKB-KW"/>
</dbReference>
<dbReference type="GO" id="GO:0000166">
    <property type="term" value="F:nucleotide binding"/>
    <property type="evidence" value="ECO:0007669"/>
    <property type="project" value="InterPro"/>
</dbReference>
<dbReference type="InterPro" id="IPR050240">
    <property type="entry name" value="DNA_pol_type-B"/>
</dbReference>
<proteinExistence type="inferred from homology"/>
<accession>D0FZR7</accession>
<dbReference type="InterPro" id="IPR043502">
    <property type="entry name" value="DNA/RNA_pol_sf"/>
</dbReference>
<keyword evidence="8" id="KW-0235">DNA replication</keyword>
<feature type="domain" description="DNA-directed DNA polymerase family B multifunctional" evidence="9">
    <location>
        <begin position="473"/>
        <end position="624"/>
    </location>
</feature>
<dbReference type="Gene3D" id="1.10.287.690">
    <property type="entry name" value="Helix hairpin bin"/>
    <property type="match status" value="1"/>
</dbReference>
<evidence type="ECO:0000313" key="12">
    <source>
        <dbReference type="Proteomes" id="UP000232666"/>
    </source>
</evidence>
<evidence type="ECO:0000256" key="2">
    <source>
        <dbReference type="ARBA" id="ARBA00022679"/>
    </source>
</evidence>
<evidence type="ECO:0000256" key="3">
    <source>
        <dbReference type="ARBA" id="ARBA00022695"/>
    </source>
</evidence>
<organismHost>
    <name type="scientific">Heterocapsa circularisquama</name>
    <name type="common">Dinoflagellate</name>
    <dbReference type="NCBI Taxonomy" id="139025"/>
</organismHost>
<dbReference type="InterPro" id="IPR006172">
    <property type="entry name" value="DNA-dir_DNA_pol_B"/>
</dbReference>
<dbReference type="GO" id="GO:0003887">
    <property type="term" value="F:DNA-directed DNA polymerase activity"/>
    <property type="evidence" value="ECO:0007669"/>
    <property type="project" value="UniProtKB-KW"/>
</dbReference>
<dbReference type="SMART" id="SM00486">
    <property type="entry name" value="POLBc"/>
    <property type="match status" value="1"/>
</dbReference>
<dbReference type="GO" id="GO:0003677">
    <property type="term" value="F:DNA binding"/>
    <property type="evidence" value="ECO:0007669"/>
    <property type="project" value="UniProtKB-KW"/>
</dbReference>
<comment type="catalytic activity">
    <reaction evidence="7 8">
        <text>DNA(n) + a 2'-deoxyribonucleoside 5'-triphosphate = DNA(n+1) + diphosphate</text>
        <dbReference type="Rhea" id="RHEA:22508"/>
        <dbReference type="Rhea" id="RHEA-COMP:17339"/>
        <dbReference type="Rhea" id="RHEA-COMP:17340"/>
        <dbReference type="ChEBI" id="CHEBI:33019"/>
        <dbReference type="ChEBI" id="CHEBI:61560"/>
        <dbReference type="ChEBI" id="CHEBI:173112"/>
        <dbReference type="EC" id="2.7.7.7"/>
    </reaction>
</comment>
<sequence>MTRQKINHSICNNLKNMPMIDVENFKKKKLFIIEISQKTCEETMNYILSITCLDNNGNKYFYDVTGIIPCFDIEYNEIVANEIKKYEKILNSNAILNTRNGNIVFEGVHLKPFNYYSNELITHIRLNFKNINNYRTVNNILNKNNIIKEYIRNNETNTNYYNKAIQYNNLINVEKIPEKTLLMTWDIETYSYDKTRIPDGLVESDDCFLICGTFHNYNSDKILSSFAISTINTETNVIGNRSIYTHTIHKLIFNNINNNDINNKIYNNITQFLGIINYPNLTLKICKNEKESIKCFMKMIKEIKPDIITGFNDHTYDWVYIKNKIENYYTDLTRDFYECFNDSKYYTLTNDIKPFISSSVKISADIGLMDINYPKCNYAIFIDTRVEFRKIYPKDIESNLNYYLRKMNLNSKEDLPYKKLFQIYENKDEDGMLLATLYCLTDAYRCQELLVKKQIINEHYNMAYMTGITLKNSICRANGFKVFNYLLKDGIKENYSFIYNKFEKDENSTEYTGGYVADPTYGLNIDCPVIGLDFASLYPNIQRTLNLGPDTLIRDFDIPKYLNSNIPIRKICDKYVVDHNEKENLKSIMVKILTNLFDQRVIIKKKMLMYKFDKEKYSNVDQYKLHLTLCLFKSYKLNNKKINNNIFDYLGINVLNDVINDLDQKQKAVKVLMNSFYGLLGSPTSPLYCKFIAETITKTGRTMLIQVRNYVQNKNYDVHYSDTDSVYVSCNKHIFNDIESKFINNEITEKELFYKKIQITKDEIKVLLNDINKYLKDTYVYSYIKMAYEEVLYPVFFISKKMYFGVEHMETINYDDIDNFLFMRGYSPVRRNTTQLTKNIIVDTVIKQLFSLNTFSIYHKTKKIDIFEIIKNIVFQIVNNFKNKTYPIEYFIKNDRYSPGKKNIRINTFVDKLRQRFDSLSNDELKRKYTPPEPYERFKYVYIDKSNKILYNGSIEKIDGLGNVMEYPCYLDDFNSNLHYKKYFESDLANELGCLIHPKDGKKYIIKLFELFIDNIDNKYELNNIKNIDYDTLIHKKNDIRTIKLKQFRSDAKIKSIEFINIKKDLLVNYPLLFKYDIISNPYTFINNINNDISKINFDFINQRKSDLYKKCYKNEYYKPNLNELTNALNIQYNILYEELDDNIRLYCDLISNELNIKIEEHCNNKETIVDYDIDKSFQNIVSFIDVNKHSFDNLEDITDKYYNIVYKIKKQESYSEFIKKLKKH</sequence>
<dbReference type="Pfam" id="PF00136">
    <property type="entry name" value="DNA_pol_B"/>
    <property type="match status" value="2"/>
</dbReference>
<dbReference type="InterPro" id="IPR023211">
    <property type="entry name" value="DNA_pol_palm_dom_sf"/>
</dbReference>
<keyword evidence="6 8" id="KW-0238">DNA-binding</keyword>
<dbReference type="InterPro" id="IPR017964">
    <property type="entry name" value="DNA-dir_DNA_pol_B_CS"/>
</dbReference>
<dbReference type="Gene3D" id="3.30.420.10">
    <property type="entry name" value="Ribonuclease H-like superfamily/Ribonuclease H"/>
    <property type="match status" value="1"/>
</dbReference>
<dbReference type="SUPFAM" id="SSF56672">
    <property type="entry name" value="DNA/RNA polymerases"/>
    <property type="match status" value="1"/>
</dbReference>
<dbReference type="PROSITE" id="PS00116">
    <property type="entry name" value="DNA_POLYMERASE_B"/>
    <property type="match status" value="1"/>
</dbReference>
<evidence type="ECO:0000313" key="11">
    <source>
        <dbReference type="EMBL" id="BAJ12120.1"/>
    </source>
</evidence>
<keyword evidence="3 8" id="KW-0548">Nucleotidyltransferase</keyword>
<dbReference type="PANTHER" id="PTHR10322">
    <property type="entry name" value="DNA POLYMERASE CATALYTIC SUBUNIT"/>
    <property type="match status" value="1"/>
</dbReference>
<dbReference type="SUPFAM" id="SSF53098">
    <property type="entry name" value="Ribonuclease H-like"/>
    <property type="match status" value="1"/>
</dbReference>
<dbReference type="InterPro" id="IPR036397">
    <property type="entry name" value="RNaseH_sf"/>
</dbReference>
<name>D0FZR7_HCV01</name>
<gene>
    <name evidence="10" type="primary">PolB</name>
    <name evidence="11" type="synonym">DPOL</name>
</gene>
<keyword evidence="2 8" id="KW-0808">Transferase</keyword>
<dbReference type="InterPro" id="IPR006134">
    <property type="entry name" value="DNA-dir_DNA_pol_B_multi_dom"/>
</dbReference>